<dbReference type="GO" id="GO:0006749">
    <property type="term" value="P:glutathione metabolic process"/>
    <property type="evidence" value="ECO:0007669"/>
    <property type="project" value="TreeGrafter"/>
</dbReference>
<feature type="domain" description="GST N-terminal" evidence="1">
    <location>
        <begin position="2"/>
        <end position="84"/>
    </location>
</feature>
<dbReference type="InterPro" id="IPR004045">
    <property type="entry name" value="Glutathione_S-Trfase_N"/>
</dbReference>
<proteinExistence type="predicted"/>
<dbReference type="OrthoDB" id="414243at2759"/>
<dbReference type="AlphaFoldDB" id="A0A1Y1XX70"/>
<dbReference type="PROSITE" id="PS50404">
    <property type="entry name" value="GST_NTER"/>
    <property type="match status" value="1"/>
</dbReference>
<dbReference type="SFLD" id="SFLDS00019">
    <property type="entry name" value="Glutathione_Transferase_(cytos"/>
    <property type="match status" value="1"/>
</dbReference>
<dbReference type="InterPro" id="IPR036282">
    <property type="entry name" value="Glutathione-S-Trfase_C_sf"/>
</dbReference>
<evidence type="ECO:0000259" key="2">
    <source>
        <dbReference type="PROSITE" id="PS50405"/>
    </source>
</evidence>
<gene>
    <name evidence="3" type="ORF">K493DRAFT_340040</name>
</gene>
<evidence type="ECO:0000259" key="1">
    <source>
        <dbReference type="PROSITE" id="PS50404"/>
    </source>
</evidence>
<dbReference type="Pfam" id="PF02798">
    <property type="entry name" value="GST_N"/>
    <property type="match status" value="1"/>
</dbReference>
<dbReference type="InParanoid" id="A0A1Y1XX70"/>
<organism evidence="3 4">
    <name type="scientific">Basidiobolus meristosporus CBS 931.73</name>
    <dbReference type="NCBI Taxonomy" id="1314790"/>
    <lineage>
        <taxon>Eukaryota</taxon>
        <taxon>Fungi</taxon>
        <taxon>Fungi incertae sedis</taxon>
        <taxon>Zoopagomycota</taxon>
        <taxon>Entomophthoromycotina</taxon>
        <taxon>Basidiobolomycetes</taxon>
        <taxon>Basidiobolales</taxon>
        <taxon>Basidiobolaceae</taxon>
        <taxon>Basidiobolus</taxon>
    </lineage>
</organism>
<evidence type="ECO:0008006" key="5">
    <source>
        <dbReference type="Google" id="ProtNLM"/>
    </source>
</evidence>
<dbReference type="SUPFAM" id="SSF52833">
    <property type="entry name" value="Thioredoxin-like"/>
    <property type="match status" value="1"/>
</dbReference>
<dbReference type="InterPro" id="IPR040079">
    <property type="entry name" value="Glutathione_S-Trfase"/>
</dbReference>
<keyword evidence="4" id="KW-1185">Reference proteome</keyword>
<dbReference type="PROSITE" id="PS50405">
    <property type="entry name" value="GST_CTER"/>
    <property type="match status" value="1"/>
</dbReference>
<protein>
    <recommendedName>
        <fullName evidence="5">Glutathione S-transferase</fullName>
    </recommendedName>
</protein>
<dbReference type="Proteomes" id="UP000193498">
    <property type="component" value="Unassembled WGS sequence"/>
</dbReference>
<dbReference type="Gene3D" id="3.40.30.10">
    <property type="entry name" value="Glutaredoxin"/>
    <property type="match status" value="1"/>
</dbReference>
<comment type="caution">
    <text evidence="3">The sequence shown here is derived from an EMBL/GenBank/DDBJ whole genome shotgun (WGS) entry which is preliminary data.</text>
</comment>
<dbReference type="InterPro" id="IPR050213">
    <property type="entry name" value="GST_superfamily"/>
</dbReference>
<name>A0A1Y1XX70_9FUNG</name>
<dbReference type="EMBL" id="MCFE01000384">
    <property type="protein sequence ID" value="ORX90352.1"/>
    <property type="molecule type" value="Genomic_DNA"/>
</dbReference>
<dbReference type="STRING" id="1314790.A0A1Y1XX70"/>
<accession>A0A1Y1XX70</accession>
<evidence type="ECO:0000313" key="4">
    <source>
        <dbReference type="Proteomes" id="UP000193498"/>
    </source>
</evidence>
<dbReference type="InterPro" id="IPR036249">
    <property type="entry name" value="Thioredoxin-like_sf"/>
</dbReference>
<dbReference type="Gene3D" id="1.20.1050.10">
    <property type="match status" value="1"/>
</dbReference>
<dbReference type="PANTHER" id="PTHR11571">
    <property type="entry name" value="GLUTATHIONE S-TRANSFERASE"/>
    <property type="match status" value="1"/>
</dbReference>
<sequence>MSTFELSYFEIPGRAEATKLLFLHSGVPHEIKDVKWTEWEKVQMTAPFGQLPYIVETKEDGSKFILGESHAIERYIARKYGYLGKDLQEAAFLDSICDNGNAMTEKFFTRFDLEGEAKEKAAENFLQVVLPKYIKYQEEILSKNGNNGFYLRDEFTLAEFLNAQMIRIVNAYSGEELFSSSKSPALWKMVQNVQNHPGFASYIKNNDVKLKEYSKVFLK</sequence>
<dbReference type="InterPro" id="IPR010987">
    <property type="entry name" value="Glutathione-S-Trfase_C-like"/>
</dbReference>
<evidence type="ECO:0000313" key="3">
    <source>
        <dbReference type="EMBL" id="ORX90352.1"/>
    </source>
</evidence>
<dbReference type="GO" id="GO:0004364">
    <property type="term" value="F:glutathione transferase activity"/>
    <property type="evidence" value="ECO:0007669"/>
    <property type="project" value="TreeGrafter"/>
</dbReference>
<dbReference type="Pfam" id="PF14497">
    <property type="entry name" value="GST_C_3"/>
    <property type="match status" value="1"/>
</dbReference>
<dbReference type="SUPFAM" id="SSF47616">
    <property type="entry name" value="GST C-terminal domain-like"/>
    <property type="match status" value="1"/>
</dbReference>
<feature type="domain" description="GST C-terminal" evidence="2">
    <location>
        <begin position="86"/>
        <end position="217"/>
    </location>
</feature>
<reference evidence="3 4" key="1">
    <citation type="submission" date="2016-07" db="EMBL/GenBank/DDBJ databases">
        <title>Pervasive Adenine N6-methylation of Active Genes in Fungi.</title>
        <authorList>
            <consortium name="DOE Joint Genome Institute"/>
            <person name="Mondo S.J."/>
            <person name="Dannebaum R.O."/>
            <person name="Kuo R.C."/>
            <person name="Labutti K."/>
            <person name="Haridas S."/>
            <person name="Kuo A."/>
            <person name="Salamov A."/>
            <person name="Ahrendt S.R."/>
            <person name="Lipzen A."/>
            <person name="Sullivan W."/>
            <person name="Andreopoulos W.B."/>
            <person name="Clum A."/>
            <person name="Lindquist E."/>
            <person name="Daum C."/>
            <person name="Ramamoorthy G.K."/>
            <person name="Gryganskyi A."/>
            <person name="Culley D."/>
            <person name="Magnuson J.K."/>
            <person name="James T.Y."/>
            <person name="O'Malley M.A."/>
            <person name="Stajich J.E."/>
            <person name="Spatafora J.W."/>
            <person name="Visel A."/>
            <person name="Grigoriev I.V."/>
        </authorList>
    </citation>
    <scope>NUCLEOTIDE SEQUENCE [LARGE SCALE GENOMIC DNA]</scope>
    <source>
        <strain evidence="3 4">CBS 931.73</strain>
    </source>
</reference>
<dbReference type="InterPro" id="IPR004046">
    <property type="entry name" value="GST_C"/>
</dbReference>
<dbReference type="PANTHER" id="PTHR11571:SF150">
    <property type="entry name" value="GLUTATHIONE S-TRANSFERASE"/>
    <property type="match status" value="1"/>
</dbReference>